<comment type="catalytic activity">
    <reaction evidence="2">
        <text>alpha-D-galactose = beta-D-galactose</text>
        <dbReference type="Rhea" id="RHEA:28675"/>
        <dbReference type="ChEBI" id="CHEBI:27667"/>
        <dbReference type="ChEBI" id="CHEBI:28061"/>
        <dbReference type="EC" id="5.1.3.3"/>
    </reaction>
    <physiologicalReaction direction="right-to-left" evidence="2">
        <dbReference type="Rhea" id="RHEA:28677"/>
    </physiologicalReaction>
</comment>
<evidence type="ECO:0000313" key="11">
    <source>
        <dbReference type="Proteomes" id="UP000076420"/>
    </source>
</evidence>
<dbReference type="GO" id="GO:0006012">
    <property type="term" value="P:galactose metabolic process"/>
    <property type="evidence" value="ECO:0007669"/>
    <property type="project" value="UniProtKB-UniPathway"/>
</dbReference>
<evidence type="ECO:0000256" key="6">
    <source>
        <dbReference type="ARBA" id="ARBA00045743"/>
    </source>
</evidence>
<accession>A0A2C9KR95</accession>
<dbReference type="VEuPathDB" id="VectorBase:BGLB022642"/>
<evidence type="ECO:0000256" key="1">
    <source>
        <dbReference type="ARBA" id="ARBA00001096"/>
    </source>
</evidence>
<comment type="function">
    <text evidence="6">Mutarotase that catalyzes the interconversion of beta-D-galactose and alpha-D-galactose during galactose metabolism. Beta-D-galactose is metabolized in the liver into glucose 1-phosphate, the primary metabolic fuel, by the action of four enzymes that constitute the Leloir pathway: GALM, GALK1 (galactokinase), GALT (galactose-1-phosphate uridylyltransferase) and GALE (UDP-galactose-4'-epimerase). Involved in the maintenance of the equilibrium between the beta- and alpha-anomers of galactose, therefore ensuring a sufficient supply of the alpha-anomer for GALK1. Also active on D-glucose although shows a preference for galactose over glucose.</text>
</comment>
<dbReference type="EC" id="5.1.3.15" evidence="7"/>
<evidence type="ECO:0000256" key="8">
    <source>
        <dbReference type="PIRSR" id="PIRSR016020-1"/>
    </source>
</evidence>
<gene>
    <name evidence="10" type="primary">106068551</name>
</gene>
<evidence type="ECO:0000313" key="10">
    <source>
        <dbReference type="EnsemblMetazoa" id="BGLB022642-PA"/>
    </source>
</evidence>
<dbReference type="GO" id="GO:0005737">
    <property type="term" value="C:cytoplasm"/>
    <property type="evidence" value="ECO:0007669"/>
    <property type="project" value="TreeGrafter"/>
</dbReference>
<dbReference type="Gene3D" id="2.70.98.10">
    <property type="match status" value="1"/>
</dbReference>
<reference evidence="10" key="1">
    <citation type="submission" date="2020-05" db="UniProtKB">
        <authorList>
            <consortium name="EnsemblMetazoa"/>
        </authorList>
    </citation>
    <scope>IDENTIFICATION</scope>
    <source>
        <strain evidence="10">BB02</strain>
    </source>
</reference>
<dbReference type="UniPathway" id="UPA00214"/>
<dbReference type="CDD" id="cd09020">
    <property type="entry name" value="D-hex-6-P-epi_like"/>
    <property type="match status" value="1"/>
</dbReference>
<dbReference type="SUPFAM" id="SSF74650">
    <property type="entry name" value="Galactose mutarotase-like"/>
    <property type="match status" value="1"/>
</dbReference>
<dbReference type="InterPro" id="IPR011013">
    <property type="entry name" value="Gal_mutarotase_sf_dom"/>
</dbReference>
<feature type="binding site" evidence="9">
    <location>
        <position position="60"/>
    </location>
    <ligand>
        <name>substrate</name>
    </ligand>
</feature>
<dbReference type="InterPro" id="IPR008183">
    <property type="entry name" value="Aldose_1/G6P_1-epimerase"/>
</dbReference>
<comment type="similarity">
    <text evidence="4 7">Belongs to the glucose-6-phosphate 1-epimerase family.</text>
</comment>
<dbReference type="AlphaFoldDB" id="A0A2C9KR95"/>
<dbReference type="InterPro" id="IPR025532">
    <property type="entry name" value="G6P_1-epimerase"/>
</dbReference>
<dbReference type="GO" id="GO:0030246">
    <property type="term" value="F:carbohydrate binding"/>
    <property type="evidence" value="ECO:0007669"/>
    <property type="project" value="UniProtKB-UniRule"/>
</dbReference>
<feature type="binding site" evidence="9">
    <location>
        <position position="83"/>
    </location>
    <ligand>
        <name>substrate</name>
    </ligand>
</feature>
<evidence type="ECO:0000256" key="2">
    <source>
        <dbReference type="ARBA" id="ARBA00001712"/>
    </source>
</evidence>
<dbReference type="EnsemblMetazoa" id="BGLB022642-RA">
    <property type="protein sequence ID" value="BGLB022642-PA"/>
    <property type="gene ID" value="BGLB022642"/>
</dbReference>
<proteinExistence type="inferred from homology"/>
<feature type="active site" evidence="8">
    <location>
        <position position="155"/>
    </location>
</feature>
<name>A0A2C9KR95_BIOGL</name>
<evidence type="ECO:0000256" key="4">
    <source>
        <dbReference type="ARBA" id="ARBA00005866"/>
    </source>
</evidence>
<keyword evidence="5 7" id="KW-0413">Isomerase</keyword>
<evidence type="ECO:0000256" key="3">
    <source>
        <dbReference type="ARBA" id="ARBA00004947"/>
    </source>
</evidence>
<dbReference type="GO" id="GO:0004034">
    <property type="term" value="F:aldose 1-epimerase activity"/>
    <property type="evidence" value="ECO:0007669"/>
    <property type="project" value="UniProtKB-EC"/>
</dbReference>
<dbReference type="GO" id="GO:0047938">
    <property type="term" value="F:glucose-6-phosphate 1-epimerase activity"/>
    <property type="evidence" value="ECO:0007669"/>
    <property type="project" value="UniProtKB-UniRule"/>
</dbReference>
<organism evidence="10 11">
    <name type="scientific">Biomphalaria glabrata</name>
    <name type="common">Bloodfluke planorb</name>
    <name type="synonym">Freshwater snail</name>
    <dbReference type="NCBI Taxonomy" id="6526"/>
    <lineage>
        <taxon>Eukaryota</taxon>
        <taxon>Metazoa</taxon>
        <taxon>Spiralia</taxon>
        <taxon>Lophotrochozoa</taxon>
        <taxon>Mollusca</taxon>
        <taxon>Gastropoda</taxon>
        <taxon>Heterobranchia</taxon>
        <taxon>Euthyneura</taxon>
        <taxon>Panpulmonata</taxon>
        <taxon>Hygrophila</taxon>
        <taxon>Lymnaeoidea</taxon>
        <taxon>Planorbidae</taxon>
        <taxon>Biomphalaria</taxon>
    </lineage>
</organism>
<evidence type="ECO:0000256" key="7">
    <source>
        <dbReference type="PIRNR" id="PIRNR016020"/>
    </source>
</evidence>
<dbReference type="PIRSF" id="PIRSF016020">
    <property type="entry name" value="PHexose_mutarotase"/>
    <property type="match status" value="1"/>
</dbReference>
<protein>
    <recommendedName>
        <fullName evidence="7">glucose-6-phosphate 1-epimerase</fullName>
        <ecNumber evidence="7">5.1.3.15</ecNumber>
    </recommendedName>
</protein>
<sequence>MDNQDPQYHPAGDIIVLDRGEGTTAVIHLHGATVLSWKCHGVENLYMSQSAVFDNKKAIRGGIPVVFPNFGPWPLGPQHGFARIKRWSIAVPPRKDANGDVIVLFMLEADEETLAMWNYKFRLVYTVVLTATSLMSTLVVHNKDVKSLGFTCLLHTYLRVADIKHLRIEGLQGLIYVDKLKNGKEKKESREFVTVCKNYDRVYKDAPKRLNIVSGPEPVRNIELVTFNFPDIVVWNPWEEKAKEMSDFDDDGYTEMICVEPGKVLVPITLEAGQQYECKQTLICKF</sequence>
<dbReference type="RefSeq" id="XP_013083416.2">
    <property type="nucleotide sequence ID" value="XM_013227962.2"/>
</dbReference>
<dbReference type="PANTHER" id="PTHR11122:SF13">
    <property type="entry name" value="GLUCOSE-6-PHOSPHATE 1-EPIMERASE"/>
    <property type="match status" value="1"/>
</dbReference>
<dbReference type="Pfam" id="PF01263">
    <property type="entry name" value="Aldose_epim"/>
    <property type="match status" value="1"/>
</dbReference>
<dbReference type="PANTHER" id="PTHR11122">
    <property type="entry name" value="APOSPORY-ASSOCIATED PROTEIN C-RELATED"/>
    <property type="match status" value="1"/>
</dbReference>
<evidence type="ECO:0000256" key="9">
    <source>
        <dbReference type="PIRSR" id="PIRSR016020-2"/>
    </source>
</evidence>
<comment type="catalytic activity">
    <reaction evidence="1">
        <text>alpha-D-glucose 6-phosphate = beta-D-glucose 6-phosphate</text>
        <dbReference type="Rhea" id="RHEA:16249"/>
        <dbReference type="ChEBI" id="CHEBI:58225"/>
        <dbReference type="ChEBI" id="CHEBI:58247"/>
        <dbReference type="EC" id="5.1.3.15"/>
    </reaction>
</comment>
<evidence type="ECO:0000256" key="5">
    <source>
        <dbReference type="ARBA" id="ARBA00023235"/>
    </source>
</evidence>
<comment type="pathway">
    <text evidence="3">Carbohydrate metabolism; galactose metabolism.</text>
</comment>
<feature type="active site" evidence="8">
    <location>
        <position position="260"/>
    </location>
</feature>
<feature type="binding site" evidence="9">
    <location>
        <position position="78"/>
    </location>
    <ligand>
        <name>substrate</name>
    </ligand>
</feature>
<dbReference type="Proteomes" id="UP000076420">
    <property type="component" value="Unassembled WGS sequence"/>
</dbReference>
<dbReference type="OrthoDB" id="1659429at2759"/>
<dbReference type="InterPro" id="IPR014718">
    <property type="entry name" value="GH-type_carb-bd"/>
</dbReference>
<dbReference type="KEGG" id="bgt:106068551"/>
<dbReference type="VEuPathDB" id="VectorBase:BGLAX_040310"/>
<dbReference type="STRING" id="6526.A0A2C9KR95"/>